<feature type="transmembrane region" description="Helical" evidence="2">
    <location>
        <begin position="234"/>
        <end position="259"/>
    </location>
</feature>
<keyword evidence="2" id="KW-0812">Transmembrane</keyword>
<keyword evidence="2" id="KW-0472">Membrane</keyword>
<dbReference type="AlphaFoldDB" id="A0A1A6A4D7"/>
<evidence type="ECO:0000313" key="3">
    <source>
        <dbReference type="EMBL" id="OBR84919.1"/>
    </source>
</evidence>
<accession>A0A1A6A4D7</accession>
<name>A0A1A6A4D7_9TREE</name>
<reference evidence="3" key="1">
    <citation type="submission" date="2013-07" db="EMBL/GenBank/DDBJ databases">
        <title>The Genome Sequence of Cryptococcus dejecticola CBS10117.</title>
        <authorList>
            <consortium name="The Broad Institute Genome Sequencing Platform"/>
            <person name="Cuomo C."/>
            <person name="Litvintseva A."/>
            <person name="Chen Y."/>
            <person name="Heitman J."/>
            <person name="Sun S."/>
            <person name="Springer D."/>
            <person name="Dromer F."/>
            <person name="Young S.K."/>
            <person name="Zeng Q."/>
            <person name="Gargeya S."/>
            <person name="Fitzgerald M."/>
            <person name="Abouelleil A."/>
            <person name="Alvarado L."/>
            <person name="Berlin A.M."/>
            <person name="Chapman S.B."/>
            <person name="Dewar J."/>
            <person name="Goldberg J."/>
            <person name="Griggs A."/>
            <person name="Gujja S."/>
            <person name="Hansen M."/>
            <person name="Howarth C."/>
            <person name="Imamovic A."/>
            <person name="Larimer J."/>
            <person name="McCowan C."/>
            <person name="Murphy C."/>
            <person name="Pearson M."/>
            <person name="Priest M."/>
            <person name="Roberts A."/>
            <person name="Saif S."/>
            <person name="Shea T."/>
            <person name="Sykes S."/>
            <person name="Wortman J."/>
            <person name="Nusbaum C."/>
            <person name="Birren B."/>
        </authorList>
    </citation>
    <scope>NUCLEOTIDE SEQUENCE [LARGE SCALE GENOMIC DNA]</scope>
    <source>
        <strain evidence="3">CBS 10117</strain>
    </source>
</reference>
<dbReference type="OrthoDB" id="2562897at2759"/>
<protein>
    <submittedName>
        <fullName evidence="3">Uncharacterized protein</fullName>
    </submittedName>
</protein>
<dbReference type="EMBL" id="KI894031">
    <property type="protein sequence ID" value="OBR84919.1"/>
    <property type="molecule type" value="Genomic_DNA"/>
</dbReference>
<organism evidence="3">
    <name type="scientific">Kwoniella dejecticola CBS 10117</name>
    <dbReference type="NCBI Taxonomy" id="1296121"/>
    <lineage>
        <taxon>Eukaryota</taxon>
        <taxon>Fungi</taxon>
        <taxon>Dikarya</taxon>
        <taxon>Basidiomycota</taxon>
        <taxon>Agaricomycotina</taxon>
        <taxon>Tremellomycetes</taxon>
        <taxon>Tremellales</taxon>
        <taxon>Cryptococcaceae</taxon>
        <taxon>Kwoniella</taxon>
    </lineage>
</organism>
<sequence length="290" mass="32933">MPNDPRRQLTVPIQPTYRTSSPSPNSAPPIANGPQRSRSSIDGNTTASSFQPRFLPPVRKRSLPLASRSTHPLQLEIDRLTAVCEEHERVIRSSLSTIKHHVMTNMPEVFELVNKIDDDAESLSTHIPPFQSHLHRIVSDRTSDVELMKHRTTPWKDVVSEVKAAKSPSKADHEGLEPRSSIGTGRIKRIAEVDGEGDALTRIEMWADEVDMYLSTEIVRVKERLASKTSKRQFLIRVIFFLVYLSTAVGLTVFLVMLVQRAYHHFKYSDPDIMLNLLKNSKLLLENIWP</sequence>
<proteinExistence type="predicted"/>
<evidence type="ECO:0000256" key="1">
    <source>
        <dbReference type="SAM" id="MobiDB-lite"/>
    </source>
</evidence>
<feature type="region of interest" description="Disordered" evidence="1">
    <location>
        <begin position="1"/>
        <end position="58"/>
    </location>
</feature>
<dbReference type="VEuPathDB" id="FungiDB:I303_04242"/>
<evidence type="ECO:0000256" key="2">
    <source>
        <dbReference type="SAM" id="Phobius"/>
    </source>
</evidence>
<keyword evidence="2" id="KW-1133">Transmembrane helix</keyword>
<gene>
    <name evidence="3" type="ORF">I303_04242</name>
</gene>
<feature type="compositionally biased region" description="Polar residues" evidence="1">
    <location>
        <begin position="34"/>
        <end position="51"/>
    </location>
</feature>
<feature type="compositionally biased region" description="Low complexity" evidence="1">
    <location>
        <begin position="20"/>
        <end position="32"/>
    </location>
</feature>